<dbReference type="AlphaFoldDB" id="B8I3U2"/>
<organism evidence="3 4">
    <name type="scientific">Ruminiclostridium cellulolyticum (strain ATCC 35319 / DSM 5812 / JCM 6584 / H10)</name>
    <name type="common">Clostridium cellulolyticum</name>
    <dbReference type="NCBI Taxonomy" id="394503"/>
    <lineage>
        <taxon>Bacteria</taxon>
        <taxon>Bacillati</taxon>
        <taxon>Bacillota</taxon>
        <taxon>Clostridia</taxon>
        <taxon>Eubacteriales</taxon>
        <taxon>Oscillospiraceae</taxon>
        <taxon>Ruminiclostridium</taxon>
    </lineage>
</organism>
<reference evidence="3 4" key="1">
    <citation type="submission" date="2009-01" db="EMBL/GenBank/DDBJ databases">
        <title>Complete sequence of Clostridium cellulolyticum H10.</title>
        <authorList>
            <consortium name="US DOE Joint Genome Institute"/>
            <person name="Lucas S."/>
            <person name="Copeland A."/>
            <person name="Lapidus A."/>
            <person name="Glavina del Rio T."/>
            <person name="Dalin E."/>
            <person name="Tice H."/>
            <person name="Bruce D."/>
            <person name="Goodwin L."/>
            <person name="Pitluck S."/>
            <person name="Chertkov O."/>
            <person name="Saunders E."/>
            <person name="Brettin T."/>
            <person name="Detter J.C."/>
            <person name="Han C."/>
            <person name="Larimer F."/>
            <person name="Land M."/>
            <person name="Hauser L."/>
            <person name="Kyrpides N."/>
            <person name="Ivanova N."/>
            <person name="Zhou J."/>
            <person name="Richardson P."/>
        </authorList>
    </citation>
    <scope>NUCLEOTIDE SEQUENCE [LARGE SCALE GENOMIC DNA]</scope>
    <source>
        <strain evidence="4">ATCC 35319 / DSM 5812 / JCM 6584 / H10</strain>
    </source>
</reference>
<dbReference type="STRING" id="394503.Ccel_0031"/>
<evidence type="ECO:0000259" key="2">
    <source>
        <dbReference type="Pfam" id="PF00149"/>
    </source>
</evidence>
<dbReference type="Proteomes" id="UP000001349">
    <property type="component" value="Chromosome"/>
</dbReference>
<dbReference type="GO" id="GO:0016787">
    <property type="term" value="F:hydrolase activity"/>
    <property type="evidence" value="ECO:0007669"/>
    <property type="project" value="UniProtKB-KW"/>
</dbReference>
<gene>
    <name evidence="3" type="ordered locus">Ccel_0031</name>
</gene>
<dbReference type="EMBL" id="CP001348">
    <property type="protein sequence ID" value="ACL74419.1"/>
    <property type="molecule type" value="Genomic_DNA"/>
</dbReference>
<dbReference type="PANTHER" id="PTHR30337:SF7">
    <property type="entry name" value="PHOSPHOESTERASE"/>
    <property type="match status" value="1"/>
</dbReference>
<dbReference type="InterPro" id="IPR050535">
    <property type="entry name" value="DNA_Repair-Maintenance_Comp"/>
</dbReference>
<feature type="domain" description="Calcineurin-like phosphoesterase" evidence="2">
    <location>
        <begin position="6"/>
        <end position="197"/>
    </location>
</feature>
<evidence type="ECO:0000313" key="3">
    <source>
        <dbReference type="EMBL" id="ACL74419.1"/>
    </source>
</evidence>
<dbReference type="InterPro" id="IPR029052">
    <property type="entry name" value="Metallo-depent_PP-like"/>
</dbReference>
<keyword evidence="1" id="KW-0378">Hydrolase</keyword>
<dbReference type="HOGENOM" id="CLU_026621_0_1_9"/>
<dbReference type="RefSeq" id="WP_012634486.1">
    <property type="nucleotide sequence ID" value="NC_011898.1"/>
</dbReference>
<dbReference type="Pfam" id="PF00149">
    <property type="entry name" value="Metallophos"/>
    <property type="match status" value="1"/>
</dbReference>
<accession>B8I3U2</accession>
<proteinExistence type="predicted"/>
<dbReference type="CDD" id="cd00840">
    <property type="entry name" value="MPP_Mre11_N"/>
    <property type="match status" value="1"/>
</dbReference>
<evidence type="ECO:0000256" key="1">
    <source>
        <dbReference type="ARBA" id="ARBA00022801"/>
    </source>
</evidence>
<sequence length="379" mass="43603">MKQVSFIHTADIHLDAPFSSLGDKEKADIRRQELEDGLKNIIDRVRIQNVDLLIISGDFFEDSHIRGSTIIGVKNLFSELYGTEVIIIPGNHDPLKENSFYHTIGWGENVHILTDSNQVLFLKKCNTCIYNMGAIGNVAGDFSNIKEKDISADTFNILVFHGTIDMPFEESNYNSIGSKDIFELGMDYVALGHMHNYIRFQNRTSLMINPGSPIPMGFDEEGVHGFIQGKIMYTDDNKKLVEADFVPFSSRNYYNIELDVTGCNRNEEIIQKLSTDDNINFSNKDLYSLTLRGFIPKDFTPDIKYLMELLKNKCFYVRIKNETSIQFDYEQYLEDPGIKGEFVRMLMDMQENEDSQDRKEILYMAIQYGLQAMENNRVD</sequence>
<protein>
    <submittedName>
        <fullName evidence="3">Metallophosphoesterase</fullName>
    </submittedName>
</protein>
<dbReference type="InterPro" id="IPR041796">
    <property type="entry name" value="Mre11_N"/>
</dbReference>
<dbReference type="Gene3D" id="3.60.21.10">
    <property type="match status" value="1"/>
</dbReference>
<dbReference type="eggNOG" id="COG0420">
    <property type="taxonomic scope" value="Bacteria"/>
</dbReference>
<keyword evidence="4" id="KW-1185">Reference proteome</keyword>
<name>B8I3U2_RUMCH</name>
<dbReference type="InterPro" id="IPR004843">
    <property type="entry name" value="Calcineurin-like_PHP"/>
</dbReference>
<evidence type="ECO:0000313" key="4">
    <source>
        <dbReference type="Proteomes" id="UP000001349"/>
    </source>
</evidence>
<dbReference type="PANTHER" id="PTHR30337">
    <property type="entry name" value="COMPONENT OF ATP-DEPENDENT DSDNA EXONUCLEASE"/>
    <property type="match status" value="1"/>
</dbReference>
<dbReference type="OrthoDB" id="9773856at2"/>
<dbReference type="SUPFAM" id="SSF56300">
    <property type="entry name" value="Metallo-dependent phosphatases"/>
    <property type="match status" value="1"/>
</dbReference>
<dbReference type="KEGG" id="cce:Ccel_0031"/>